<comment type="caution">
    <text evidence="1">The sequence shown here is derived from an EMBL/GenBank/DDBJ whole genome shotgun (WGS) entry which is preliminary data.</text>
</comment>
<protein>
    <recommendedName>
        <fullName evidence="3">UDP-N-acetylmuramate--alanine ligase</fullName>
    </recommendedName>
</protein>
<dbReference type="EMBL" id="JACHGB010000003">
    <property type="protein sequence ID" value="MBB5271626.1"/>
    <property type="molecule type" value="Genomic_DNA"/>
</dbReference>
<evidence type="ECO:0008006" key="3">
    <source>
        <dbReference type="Google" id="ProtNLM"/>
    </source>
</evidence>
<proteinExistence type="predicted"/>
<dbReference type="RefSeq" id="WP_183966161.1">
    <property type="nucleotide sequence ID" value="NZ_BAABEW010000001.1"/>
</dbReference>
<organism evidence="1 2">
    <name type="scientific">Quisquiliibacterium transsilvanicum</name>
    <dbReference type="NCBI Taxonomy" id="1549638"/>
    <lineage>
        <taxon>Bacteria</taxon>
        <taxon>Pseudomonadati</taxon>
        <taxon>Pseudomonadota</taxon>
        <taxon>Betaproteobacteria</taxon>
        <taxon>Burkholderiales</taxon>
        <taxon>Burkholderiaceae</taxon>
        <taxon>Quisquiliibacterium</taxon>
    </lineage>
</organism>
<dbReference type="AlphaFoldDB" id="A0A7W8HHN7"/>
<evidence type="ECO:0000313" key="1">
    <source>
        <dbReference type="EMBL" id="MBB5271626.1"/>
    </source>
</evidence>
<evidence type="ECO:0000313" key="2">
    <source>
        <dbReference type="Proteomes" id="UP000532440"/>
    </source>
</evidence>
<reference evidence="1 2" key="1">
    <citation type="submission" date="2020-08" db="EMBL/GenBank/DDBJ databases">
        <title>Genomic Encyclopedia of Type Strains, Phase IV (KMG-IV): sequencing the most valuable type-strain genomes for metagenomic binning, comparative biology and taxonomic classification.</title>
        <authorList>
            <person name="Goeker M."/>
        </authorList>
    </citation>
    <scope>NUCLEOTIDE SEQUENCE [LARGE SCALE GENOMIC DNA]</scope>
    <source>
        <strain evidence="1 2">DSM 29781</strain>
    </source>
</reference>
<gene>
    <name evidence="1" type="ORF">HNQ70_001636</name>
</gene>
<accession>A0A7W8HHN7</accession>
<name>A0A7W8HHN7_9BURK</name>
<keyword evidence="2" id="KW-1185">Reference proteome</keyword>
<sequence length="196" mass="21605">MDSGHDGLRREIAAAAARLIADGGLDYGNAKFRAARELCGGRAPKGSLPDNDEIDEALREHLELFDEGHAQRVDRMRRTAAALMEQLAAFHPLVTGGVWKGIVAEHAPIHLQLFHDNGKEVQFWLLDHKVDFDSDSVPHFRGHGEVEAVGFDWQGEPVMLSIYRSDDLRGALRAGTGRQPDRGDRAALVARLEAAR</sequence>
<dbReference type="Proteomes" id="UP000532440">
    <property type="component" value="Unassembled WGS sequence"/>
</dbReference>